<accession>A0A9D4F270</accession>
<dbReference type="AlphaFoldDB" id="A0A9D4F270"/>
<reference evidence="2" key="1">
    <citation type="journal article" date="2019" name="bioRxiv">
        <title>The Genome of the Zebra Mussel, Dreissena polymorpha: A Resource for Invasive Species Research.</title>
        <authorList>
            <person name="McCartney M.A."/>
            <person name="Auch B."/>
            <person name="Kono T."/>
            <person name="Mallez S."/>
            <person name="Zhang Y."/>
            <person name="Obille A."/>
            <person name="Becker A."/>
            <person name="Abrahante J.E."/>
            <person name="Garbe J."/>
            <person name="Badalamenti J.P."/>
            <person name="Herman A."/>
            <person name="Mangelson H."/>
            <person name="Liachko I."/>
            <person name="Sullivan S."/>
            <person name="Sone E.D."/>
            <person name="Koren S."/>
            <person name="Silverstein K.A.T."/>
            <person name="Beckman K.B."/>
            <person name="Gohl D.M."/>
        </authorList>
    </citation>
    <scope>NUCLEOTIDE SEQUENCE</scope>
    <source>
        <strain evidence="2">Duluth1</strain>
        <tissue evidence="2">Whole animal</tissue>
    </source>
</reference>
<proteinExistence type="predicted"/>
<evidence type="ECO:0000313" key="2">
    <source>
        <dbReference type="EMBL" id="KAH3788102.1"/>
    </source>
</evidence>
<organism evidence="2 3">
    <name type="scientific">Dreissena polymorpha</name>
    <name type="common">Zebra mussel</name>
    <name type="synonym">Mytilus polymorpha</name>
    <dbReference type="NCBI Taxonomy" id="45954"/>
    <lineage>
        <taxon>Eukaryota</taxon>
        <taxon>Metazoa</taxon>
        <taxon>Spiralia</taxon>
        <taxon>Lophotrochozoa</taxon>
        <taxon>Mollusca</taxon>
        <taxon>Bivalvia</taxon>
        <taxon>Autobranchia</taxon>
        <taxon>Heteroconchia</taxon>
        <taxon>Euheterodonta</taxon>
        <taxon>Imparidentia</taxon>
        <taxon>Neoheterodontei</taxon>
        <taxon>Myida</taxon>
        <taxon>Dreissenoidea</taxon>
        <taxon>Dreissenidae</taxon>
        <taxon>Dreissena</taxon>
    </lineage>
</organism>
<protein>
    <submittedName>
        <fullName evidence="2">Uncharacterized protein</fullName>
    </submittedName>
</protein>
<evidence type="ECO:0000256" key="1">
    <source>
        <dbReference type="SAM" id="Phobius"/>
    </source>
</evidence>
<name>A0A9D4F270_DREPO</name>
<evidence type="ECO:0000313" key="3">
    <source>
        <dbReference type="Proteomes" id="UP000828390"/>
    </source>
</evidence>
<gene>
    <name evidence="2" type="ORF">DPMN_166233</name>
</gene>
<keyword evidence="1" id="KW-1133">Transmembrane helix</keyword>
<sequence>MRAICSTWKYVKIMSYAFILAVVHHSTTYELKERPDCEWYCKKVQQWDGSCPVYGSCRWYCQAKRKDCTPSTRYHCARDLHNKALFIETCAAEILCLAGEEPQISLQQSGKAYVYCRPCYRQNMYNGRHNTSSAVFSECPAIKTNLCVKAEHKVDCDKTSYLELTKTDGYCRCDTRNGYAAQSEEMCFYQNKRCFKKKCPEGKVLSLNYTCVNECPVGFARSDESDICNKLKSSDHEIASVFTTVVEDKDTTLSTEKSPNESMPNIRIFQVVVTGASLLIAACIVVFFFKQKTGKCLHLVLSHPGKSITHFKQEKIPLQTIEADEKKQKVFALHSTISPADKLGIVTDHFGKGVQEINTETKIASGKSVDTETKIASGKSVDTETKIASGKSVDIETKIASGKSVDTETKIASGKSVDTETKIARGKSVDTETKIASGKSVDTETKIASGKSVDTETKIASGKSVDAEEKIASGMSVPTSHRPREVQTARILEHGTSTCPAVITKASIHDTQARTDTTAAHRRSSSSQTQNYTPQDWCKEAYASLKNNEGFTFDQGFMYDNLQEKDVMELTNCATINSIDIAGFKTYGIPGVETADLYLLISHLLCGNNNLKGTLQLAAARYGIQHFDTYLKALLKEFNQSKTPLIEARIFFELHGIYFNDFTSPLTEESVCMALDNLLHQLAVTGSTGPFHAALLGCVLHCNLTQHFENNQYHDRDVRTTAGFKLALESSQSCSRELHIVWMKSANYPHRYCVIPAFTSDGTNIAKETHIPYKHNEGMVKTLIENIKEQEPYKWISCFEVFEQSKKDMFDDLKGMEFIKPDRIIRTINVPGYKAYTKPRGGNTSVYEWLSLMLCGDQSLMYILRLAAARYAINHFETYVDKLNDKFNGDFYAAKTFFKSHEIGFAEKERNVKGCVSVAFRNLVNETVNANKGNAPFYVEFLSGVLNRKIIQHFENNTFDGRHVESICGLDVSLKTELSSDRELHMYWMKSSNQLTYQIVPLFPCNPKSNGKDLCGDVYKLLMGQVTFESGSCLQVIDAHGINVFEELKEHAILKPTTVAKRVINT</sequence>
<keyword evidence="3" id="KW-1185">Reference proteome</keyword>
<dbReference type="EMBL" id="JAIWYP010000008">
    <property type="protein sequence ID" value="KAH3788102.1"/>
    <property type="molecule type" value="Genomic_DNA"/>
</dbReference>
<keyword evidence="1" id="KW-0812">Transmembrane</keyword>
<feature type="transmembrane region" description="Helical" evidence="1">
    <location>
        <begin position="268"/>
        <end position="289"/>
    </location>
</feature>
<dbReference type="Proteomes" id="UP000828390">
    <property type="component" value="Unassembled WGS sequence"/>
</dbReference>
<reference evidence="2" key="2">
    <citation type="submission" date="2020-11" db="EMBL/GenBank/DDBJ databases">
        <authorList>
            <person name="McCartney M.A."/>
            <person name="Auch B."/>
            <person name="Kono T."/>
            <person name="Mallez S."/>
            <person name="Becker A."/>
            <person name="Gohl D.M."/>
            <person name="Silverstein K.A.T."/>
            <person name="Koren S."/>
            <person name="Bechman K.B."/>
            <person name="Herman A."/>
            <person name="Abrahante J.E."/>
            <person name="Garbe J."/>
        </authorList>
    </citation>
    <scope>NUCLEOTIDE SEQUENCE</scope>
    <source>
        <strain evidence="2">Duluth1</strain>
        <tissue evidence="2">Whole animal</tissue>
    </source>
</reference>
<comment type="caution">
    <text evidence="2">The sequence shown here is derived from an EMBL/GenBank/DDBJ whole genome shotgun (WGS) entry which is preliminary data.</text>
</comment>
<keyword evidence="1" id="KW-0472">Membrane</keyword>
<feature type="non-terminal residue" evidence="2">
    <location>
        <position position="1066"/>
    </location>
</feature>